<dbReference type="Pfam" id="PF01551">
    <property type="entry name" value="Peptidase_M23"/>
    <property type="match status" value="1"/>
</dbReference>
<name>A0A5E4LRP1_9ARCH</name>
<dbReference type="AlphaFoldDB" id="A0A5E4LRP1"/>
<dbReference type="InterPro" id="IPR011055">
    <property type="entry name" value="Dup_hybrid_motif"/>
</dbReference>
<dbReference type="EMBL" id="CABMJJ010000007">
    <property type="protein sequence ID" value="VVC03527.1"/>
    <property type="molecule type" value="Genomic_DNA"/>
</dbReference>
<evidence type="ECO:0000313" key="3">
    <source>
        <dbReference type="Proteomes" id="UP000789941"/>
    </source>
</evidence>
<evidence type="ECO:0000313" key="2">
    <source>
        <dbReference type="EMBL" id="VVC03527.1"/>
    </source>
</evidence>
<comment type="caution">
    <text evidence="2">The sequence shown here is derived from an EMBL/GenBank/DDBJ whole genome shotgun (WGS) entry which is preliminary data.</text>
</comment>
<dbReference type="Proteomes" id="UP000789941">
    <property type="component" value="Unassembled WGS sequence"/>
</dbReference>
<gene>
    <name evidence="2" type="ORF">LFW2832_00421</name>
</gene>
<evidence type="ECO:0000259" key="1">
    <source>
        <dbReference type="Pfam" id="PF01551"/>
    </source>
</evidence>
<dbReference type="Gene3D" id="2.70.70.10">
    <property type="entry name" value="Glucose Permease (Domain IIA)"/>
    <property type="match status" value="1"/>
</dbReference>
<feature type="domain" description="M23ase beta-sheet core" evidence="1">
    <location>
        <begin position="42"/>
        <end position="145"/>
    </location>
</feature>
<sequence>MATPEQEVPRKVDPFEVAFEKLNASLRQGGKIHFNASRGSEKHAGIDLIVPNNTPIQLPVEKAVLIGTARGNESMGNALVFFVPDEKQPYFLFFLHLSAKTFTELKKQGISIGSEVSSSELDGKPIAYSGNTGRSTSPHLHVSATVKLQSGQTAEEFMQMYREGSLPSFLQGKNFYPLQLLGSGGLIKKGYIDPTDLILDRRLAICSLPNLQPPPKKPRFDGDTAVALVR</sequence>
<dbReference type="CDD" id="cd12797">
    <property type="entry name" value="M23_peptidase"/>
    <property type="match status" value="1"/>
</dbReference>
<proteinExistence type="predicted"/>
<dbReference type="InterPro" id="IPR016047">
    <property type="entry name" value="M23ase_b-sheet_dom"/>
</dbReference>
<organism evidence="2 3">
    <name type="scientific">Candidatus Bilamarchaeum dharawalense</name>
    <dbReference type="NCBI Taxonomy" id="2885759"/>
    <lineage>
        <taxon>Archaea</taxon>
        <taxon>Candidatus Micrarchaeota</taxon>
        <taxon>Candidatus Micrarchaeia</taxon>
        <taxon>Candidatus Anstonellales</taxon>
        <taxon>Candidatus Bilamarchaeaceae</taxon>
        <taxon>Candidatus Bilamarchaeum</taxon>
    </lineage>
</organism>
<dbReference type="SUPFAM" id="SSF51261">
    <property type="entry name" value="Duplicated hybrid motif"/>
    <property type="match status" value="1"/>
</dbReference>
<protein>
    <submittedName>
        <fullName evidence="2">Peptidase family M23</fullName>
    </submittedName>
</protein>
<accession>A0A5E4LRP1</accession>
<reference evidence="2 3" key="1">
    <citation type="submission" date="2019-08" db="EMBL/GenBank/DDBJ databases">
        <authorList>
            <person name="Vazquez-Campos X."/>
        </authorList>
    </citation>
    <scope>NUCLEOTIDE SEQUENCE [LARGE SCALE GENOMIC DNA]</scope>
    <source>
        <strain evidence="2">LFW-283_2</strain>
    </source>
</reference>